<evidence type="ECO:0000313" key="3">
    <source>
        <dbReference type="Proteomes" id="UP000185766"/>
    </source>
</evidence>
<organism evidence="2 3">
    <name type="scientific">Atopomonas hussainii</name>
    <dbReference type="NCBI Taxonomy" id="1429083"/>
    <lineage>
        <taxon>Bacteria</taxon>
        <taxon>Pseudomonadati</taxon>
        <taxon>Pseudomonadota</taxon>
        <taxon>Gammaproteobacteria</taxon>
        <taxon>Pseudomonadales</taxon>
        <taxon>Pseudomonadaceae</taxon>
        <taxon>Atopomonas</taxon>
    </lineage>
</organism>
<dbReference type="AlphaFoldDB" id="A0A1H7IM25"/>
<proteinExistence type="predicted"/>
<feature type="signal peptide" evidence="1">
    <location>
        <begin position="1"/>
        <end position="18"/>
    </location>
</feature>
<evidence type="ECO:0008006" key="4">
    <source>
        <dbReference type="Google" id="ProtNLM"/>
    </source>
</evidence>
<dbReference type="RefSeq" id="WP_083394239.1">
    <property type="nucleotide sequence ID" value="NZ_FOAS01000004.1"/>
</dbReference>
<dbReference type="EMBL" id="FOAS01000004">
    <property type="protein sequence ID" value="SEK63458.1"/>
    <property type="molecule type" value="Genomic_DNA"/>
</dbReference>
<feature type="chain" id="PRO_5010360984" description="DUF1444 family protein" evidence="1">
    <location>
        <begin position="19"/>
        <end position="287"/>
    </location>
</feature>
<dbReference type="InterPro" id="IPR010838">
    <property type="entry name" value="DUF1444"/>
</dbReference>
<dbReference type="Proteomes" id="UP000185766">
    <property type="component" value="Unassembled WGS sequence"/>
</dbReference>
<gene>
    <name evidence="2" type="ORF">SAMN05216214_1042</name>
</gene>
<keyword evidence="3" id="KW-1185">Reference proteome</keyword>
<name>A0A1H7IM25_9GAMM</name>
<reference evidence="2 3" key="1">
    <citation type="submission" date="2016-10" db="EMBL/GenBank/DDBJ databases">
        <authorList>
            <person name="de Groot N.N."/>
        </authorList>
    </citation>
    <scope>NUCLEOTIDE SEQUENCE [LARGE SCALE GENOMIC DNA]</scope>
    <source>
        <strain evidence="2 3">JCM 19513</strain>
    </source>
</reference>
<accession>A0A1H7IM25</accession>
<evidence type="ECO:0000313" key="2">
    <source>
        <dbReference type="EMBL" id="SEK63458.1"/>
    </source>
</evidence>
<dbReference type="Pfam" id="PF07285">
    <property type="entry name" value="DUF1444"/>
    <property type="match status" value="1"/>
</dbReference>
<evidence type="ECO:0000256" key="1">
    <source>
        <dbReference type="SAM" id="SignalP"/>
    </source>
</evidence>
<sequence length="287" mass="32525">MRLLLALAITLLCQEAFASMLLSEDAFTDQYIRIAQQKHPELIINKVAALEVQLSERGEVDSERTAFLDNAYLTYKNDPTAFNSVMAHYTRSIKNTFYPSTEPLDSKRLFPVIKSKAHIKTLDAMLANAKSKQPSPTYREALNEELYVLYVFDSETTMRFASQEDIKNLAIAAEDLRELAISNLRDAVELTLQGDPHTLSMLIADGNYEASLILLDSLWNKEQFPVKGKIVVYLPSRDLLLITGSEDPEGLAKAKSIVLDPEQHWPHMISRQGFIREGTRWEVFDSL</sequence>
<protein>
    <recommendedName>
        <fullName evidence="4">DUF1444 family protein</fullName>
    </recommendedName>
</protein>
<keyword evidence="1" id="KW-0732">Signal</keyword>